<dbReference type="AlphaFoldDB" id="A0A812IPG2"/>
<dbReference type="Gene3D" id="2.60.40.150">
    <property type="entry name" value="C2 domain"/>
    <property type="match status" value="1"/>
</dbReference>
<dbReference type="InterPro" id="IPR051634">
    <property type="entry name" value="Extended_Synaptotagmin"/>
</dbReference>
<accession>A0A812IPG2</accession>
<dbReference type="SMART" id="SM00239">
    <property type="entry name" value="C2"/>
    <property type="match status" value="1"/>
</dbReference>
<evidence type="ECO:0000313" key="2">
    <source>
        <dbReference type="EMBL" id="CAE7159342.1"/>
    </source>
</evidence>
<dbReference type="InterPro" id="IPR035892">
    <property type="entry name" value="C2_domain_sf"/>
</dbReference>
<reference evidence="2" key="1">
    <citation type="submission" date="2021-02" db="EMBL/GenBank/DDBJ databases">
        <authorList>
            <person name="Dougan E. K."/>
            <person name="Rhodes N."/>
            <person name="Thang M."/>
            <person name="Chan C."/>
        </authorList>
    </citation>
    <scope>NUCLEOTIDE SEQUENCE</scope>
</reference>
<dbReference type="SUPFAM" id="SSF49562">
    <property type="entry name" value="C2 domain (Calcium/lipid-binding domain, CaLB)"/>
    <property type="match status" value="1"/>
</dbReference>
<comment type="caution">
    <text evidence="2">The sequence shown here is derived from an EMBL/GenBank/DDBJ whole genome shotgun (WGS) entry which is preliminary data.</text>
</comment>
<evidence type="ECO:0000259" key="1">
    <source>
        <dbReference type="PROSITE" id="PS50004"/>
    </source>
</evidence>
<proteinExistence type="predicted"/>
<dbReference type="PROSITE" id="PS50004">
    <property type="entry name" value="C2"/>
    <property type="match status" value="1"/>
</dbReference>
<dbReference type="PANTHER" id="PTHR45761">
    <property type="entry name" value="EXTENDED SYNAPTOTAGMIN-LIKE PROTEIN 2, ISOFORM C"/>
    <property type="match status" value="1"/>
</dbReference>
<dbReference type="PANTHER" id="PTHR45761:SF1">
    <property type="entry name" value="EXTENDED SYNAPTOTAGMIN-LIKE PROTEIN 2, ISOFORM C"/>
    <property type="match status" value="1"/>
</dbReference>
<sequence length="260" mass="28477">EKCTLGTKPAELQRIEASKFCEDAMAESTTIRLDALLNYIGDCHIDVTCTVGSLVLRRLQVTGEIVIELVRLQKHPPWFSGDLVVETEVLGLNANFEFIKQKLVAALGDVIAGQAVLPNRFCIPIGDAISEVDLRMPTPQGVLRLVVLEAVGLPDPGRSHWHNVFRPFLGSRGVTEGPDVHPYVEVAIGAQVQRTIVVNGSLSPKWEHGNCFDFVVDDIKRQEMQFAVHDSDTGAFKWKATVLGSNGAKLASLLEGQKLE</sequence>
<feature type="domain" description="C2" evidence="1">
    <location>
        <begin position="124"/>
        <end position="260"/>
    </location>
</feature>
<feature type="non-terminal residue" evidence="2">
    <location>
        <position position="1"/>
    </location>
</feature>
<gene>
    <name evidence="2" type="primary">ESYT3</name>
    <name evidence="2" type="ORF">SPIL2461_LOCUS443</name>
</gene>
<dbReference type="EMBL" id="CAJNIZ010000335">
    <property type="protein sequence ID" value="CAE7159342.1"/>
    <property type="molecule type" value="Genomic_DNA"/>
</dbReference>
<organism evidence="2 3">
    <name type="scientific">Symbiodinium pilosum</name>
    <name type="common">Dinoflagellate</name>
    <dbReference type="NCBI Taxonomy" id="2952"/>
    <lineage>
        <taxon>Eukaryota</taxon>
        <taxon>Sar</taxon>
        <taxon>Alveolata</taxon>
        <taxon>Dinophyceae</taxon>
        <taxon>Suessiales</taxon>
        <taxon>Symbiodiniaceae</taxon>
        <taxon>Symbiodinium</taxon>
    </lineage>
</organism>
<feature type="non-terminal residue" evidence="2">
    <location>
        <position position="260"/>
    </location>
</feature>
<dbReference type="Pfam" id="PF00168">
    <property type="entry name" value="C2"/>
    <property type="match status" value="1"/>
</dbReference>
<keyword evidence="3" id="KW-1185">Reference proteome</keyword>
<dbReference type="Proteomes" id="UP000649617">
    <property type="component" value="Unassembled WGS sequence"/>
</dbReference>
<name>A0A812IPG2_SYMPI</name>
<dbReference type="OrthoDB" id="1029639at2759"/>
<protein>
    <submittedName>
        <fullName evidence="2">ESYT3 protein</fullName>
    </submittedName>
</protein>
<evidence type="ECO:0000313" key="3">
    <source>
        <dbReference type="Proteomes" id="UP000649617"/>
    </source>
</evidence>
<dbReference type="InterPro" id="IPR000008">
    <property type="entry name" value="C2_dom"/>
</dbReference>